<sequence>MTLWLALTGLTALAALTVALPFLRRRADGGPAVAGIEVFREQARQLDRDVAEGTVSAEDAAATRREIERRVVAAARKAEGDAMRGLAKGTEVAVAAVTVGWVVVGSALLYGATGRPELAAGAPRAAPLPPQPQLLLPPPTGAMTPAPGTAAASPQAPGLADVDTMIARLAARLEAEPDNLDGWKMLGWSYSGTGRFEEAAAAYARAAELAPGDAEILSLRAEALVRADGDRVTDRANAAIAGALAADPRNPRARFFQGLAMDQAGDAKGAVTLWLDILKGAPADAAWTGELRDRIRDRAPAAGIDLAGQPGFAETPTAPGPTAADIAAAQEMSAADRQVMIRGMVEGLAARLEQAPDDLEGWHRLIRARIVLGEAEAARAALERARAVFAGDAAAQARLQAVAAEMGLK</sequence>
<evidence type="ECO:0000313" key="8">
    <source>
        <dbReference type="Proteomes" id="UP001205601"/>
    </source>
</evidence>
<keyword evidence="2" id="KW-0677">Repeat</keyword>
<dbReference type="Pfam" id="PF23914">
    <property type="entry name" value="TPR_CcmH_CycH"/>
    <property type="match status" value="1"/>
</dbReference>
<accession>A0ABT2NKH3</accession>
<dbReference type="PANTHER" id="PTHR47870:SF1">
    <property type="entry name" value="CYTOCHROME C-TYPE BIOGENESIS PROTEIN CCMH"/>
    <property type="match status" value="1"/>
</dbReference>
<keyword evidence="3" id="KW-0201">Cytochrome c-type biogenesis</keyword>
<evidence type="ECO:0000256" key="1">
    <source>
        <dbReference type="ARBA" id="ARBA00004196"/>
    </source>
</evidence>
<comment type="caution">
    <text evidence="7">The sequence shown here is derived from an EMBL/GenBank/DDBJ whole genome shotgun (WGS) entry which is preliminary data.</text>
</comment>
<dbReference type="InterPro" id="IPR019734">
    <property type="entry name" value="TPR_rpt"/>
</dbReference>
<keyword evidence="4 5" id="KW-0802">TPR repeat</keyword>
<evidence type="ECO:0000256" key="3">
    <source>
        <dbReference type="ARBA" id="ARBA00022748"/>
    </source>
</evidence>
<gene>
    <name evidence="7" type="primary">ccmI</name>
    <name evidence="7" type="ORF">N5I32_02820</name>
</gene>
<proteinExistence type="predicted"/>
<dbReference type="PROSITE" id="PS50005">
    <property type="entry name" value="TPR"/>
    <property type="match status" value="1"/>
</dbReference>
<feature type="repeat" description="TPR" evidence="5">
    <location>
        <begin position="180"/>
        <end position="213"/>
    </location>
</feature>
<dbReference type="SUPFAM" id="SSF48452">
    <property type="entry name" value="TPR-like"/>
    <property type="match status" value="1"/>
</dbReference>
<dbReference type="NCBIfam" id="TIGR03142">
    <property type="entry name" value="cytochro_ccmI"/>
    <property type="match status" value="1"/>
</dbReference>
<dbReference type="RefSeq" id="WP_261493871.1">
    <property type="nucleotide sequence ID" value="NZ_JAOCQF010000001.1"/>
</dbReference>
<evidence type="ECO:0000256" key="4">
    <source>
        <dbReference type="ARBA" id="ARBA00022803"/>
    </source>
</evidence>
<dbReference type="Proteomes" id="UP001205601">
    <property type="component" value="Unassembled WGS sequence"/>
</dbReference>
<name>A0ABT2NKH3_9RHOB</name>
<reference evidence="8" key="1">
    <citation type="submission" date="2023-07" db="EMBL/GenBank/DDBJ databases">
        <title>Defluviimonas sediminis sp. nov., isolated from mangrove sediment.</title>
        <authorList>
            <person name="Liu L."/>
            <person name="Li J."/>
            <person name="Huang Y."/>
            <person name="Pan J."/>
            <person name="Li M."/>
        </authorList>
    </citation>
    <scope>NUCLEOTIDE SEQUENCE [LARGE SCALE GENOMIC DNA]</scope>
    <source>
        <strain evidence="8">FT324</strain>
    </source>
</reference>
<dbReference type="EMBL" id="JAOCQF010000001">
    <property type="protein sequence ID" value="MCT8328439.1"/>
    <property type="molecule type" value="Genomic_DNA"/>
</dbReference>
<evidence type="ECO:0000256" key="2">
    <source>
        <dbReference type="ARBA" id="ARBA00022737"/>
    </source>
</evidence>
<feature type="domain" description="Cytochrome c-type biogenesis protein H TPR" evidence="6">
    <location>
        <begin position="161"/>
        <end position="284"/>
    </location>
</feature>
<dbReference type="InterPro" id="IPR051263">
    <property type="entry name" value="C-type_cytochrome_biogenesis"/>
</dbReference>
<dbReference type="InterPro" id="IPR056413">
    <property type="entry name" value="TPR_CcmH_CycH"/>
</dbReference>
<dbReference type="InterPro" id="IPR017560">
    <property type="entry name" value="Cyt_c_biogenesis_CcmI"/>
</dbReference>
<dbReference type="InterPro" id="IPR011990">
    <property type="entry name" value="TPR-like_helical_dom_sf"/>
</dbReference>
<comment type="subcellular location">
    <subcellularLocation>
        <location evidence="1">Cell envelope</location>
    </subcellularLocation>
</comment>
<dbReference type="PANTHER" id="PTHR47870">
    <property type="entry name" value="CYTOCHROME C-TYPE BIOGENESIS PROTEIN CCMH"/>
    <property type="match status" value="1"/>
</dbReference>
<dbReference type="SMART" id="SM00028">
    <property type="entry name" value="TPR"/>
    <property type="match status" value="2"/>
</dbReference>
<evidence type="ECO:0000313" key="7">
    <source>
        <dbReference type="EMBL" id="MCT8328439.1"/>
    </source>
</evidence>
<dbReference type="Gene3D" id="1.25.40.10">
    <property type="entry name" value="Tetratricopeptide repeat domain"/>
    <property type="match status" value="2"/>
</dbReference>
<keyword evidence="8" id="KW-1185">Reference proteome</keyword>
<evidence type="ECO:0000259" key="6">
    <source>
        <dbReference type="Pfam" id="PF23914"/>
    </source>
</evidence>
<evidence type="ECO:0000256" key="5">
    <source>
        <dbReference type="PROSITE-ProRule" id="PRU00339"/>
    </source>
</evidence>
<organism evidence="7 8">
    <name type="scientific">Albidovulum sediminis</name>
    <dbReference type="NCBI Taxonomy" id="3066345"/>
    <lineage>
        <taxon>Bacteria</taxon>
        <taxon>Pseudomonadati</taxon>
        <taxon>Pseudomonadota</taxon>
        <taxon>Alphaproteobacteria</taxon>
        <taxon>Rhodobacterales</taxon>
        <taxon>Paracoccaceae</taxon>
        <taxon>Albidovulum</taxon>
    </lineage>
</organism>
<protein>
    <submittedName>
        <fullName evidence="7">C-type cytochrome biogenesis protein CcmI</fullName>
    </submittedName>
</protein>